<dbReference type="SMART" id="SM00028">
    <property type="entry name" value="TPR"/>
    <property type="match status" value="6"/>
</dbReference>
<dbReference type="Proteomes" id="UP000317894">
    <property type="component" value="Unassembled WGS sequence"/>
</dbReference>
<feature type="repeat" description="TPR" evidence="3">
    <location>
        <begin position="39"/>
        <end position="72"/>
    </location>
</feature>
<dbReference type="OrthoDB" id="9783136at2"/>
<evidence type="ECO:0000313" key="4">
    <source>
        <dbReference type="EMBL" id="TRW14199.1"/>
    </source>
</evidence>
<dbReference type="PANTHER" id="PTHR44858:SF1">
    <property type="entry name" value="UDP-N-ACETYLGLUCOSAMINE--PEPTIDE N-ACETYLGLUCOSAMINYLTRANSFERASE SPINDLY-RELATED"/>
    <property type="match status" value="1"/>
</dbReference>
<dbReference type="EMBL" id="VJWA01000002">
    <property type="protein sequence ID" value="TRW14199.1"/>
    <property type="molecule type" value="Genomic_DNA"/>
</dbReference>
<dbReference type="Pfam" id="PF14559">
    <property type="entry name" value="TPR_19"/>
    <property type="match status" value="3"/>
</dbReference>
<evidence type="ECO:0000256" key="3">
    <source>
        <dbReference type="PROSITE-ProRule" id="PRU00339"/>
    </source>
</evidence>
<gene>
    <name evidence="4" type="ORF">FMM06_10785</name>
</gene>
<dbReference type="SUPFAM" id="SSF48452">
    <property type="entry name" value="TPR-like"/>
    <property type="match status" value="2"/>
</dbReference>
<organism evidence="4 5">
    <name type="scientific">Glacieibacterium frigidum</name>
    <dbReference type="NCBI Taxonomy" id="2593303"/>
    <lineage>
        <taxon>Bacteria</taxon>
        <taxon>Pseudomonadati</taxon>
        <taxon>Pseudomonadota</taxon>
        <taxon>Alphaproteobacteria</taxon>
        <taxon>Sphingomonadales</taxon>
        <taxon>Sphingosinicellaceae</taxon>
        <taxon>Glacieibacterium</taxon>
    </lineage>
</organism>
<dbReference type="InterPro" id="IPR050498">
    <property type="entry name" value="Ycf3"/>
</dbReference>
<dbReference type="RefSeq" id="WP_144237404.1">
    <property type="nucleotide sequence ID" value="NZ_VJWA01000002.1"/>
</dbReference>
<evidence type="ECO:0000256" key="2">
    <source>
        <dbReference type="ARBA" id="ARBA00022803"/>
    </source>
</evidence>
<reference evidence="4 5" key="1">
    <citation type="submission" date="2019-07" db="EMBL/GenBank/DDBJ databases">
        <title>Novel species isolated from glacier.</title>
        <authorList>
            <person name="Liu Q."/>
            <person name="Xin Y.-H."/>
        </authorList>
    </citation>
    <scope>NUCLEOTIDE SEQUENCE [LARGE SCALE GENOMIC DNA]</scope>
    <source>
        <strain evidence="4 5">LB1R16</strain>
    </source>
</reference>
<evidence type="ECO:0000313" key="5">
    <source>
        <dbReference type="Proteomes" id="UP000317894"/>
    </source>
</evidence>
<dbReference type="AlphaFoldDB" id="A0A552U7Q4"/>
<comment type="caution">
    <text evidence="4">The sequence shown here is derived from an EMBL/GenBank/DDBJ whole genome shotgun (WGS) entry which is preliminary data.</text>
</comment>
<dbReference type="Gene3D" id="2.60.120.620">
    <property type="entry name" value="q2cbj1_9rhob like domain"/>
    <property type="match status" value="1"/>
</dbReference>
<sequence>MATDFNALFARAEAAFRAARWEAARADLHTVLRGVGDHPAVLHLLALVEQNAGRLPAARTMFERALAVAPDDPQINNNYGNLLDAVEEYDAALRHYGRAILKAPDFLDARLNRATTQQKLGNYTAALIDLDVFVARHPDDARVWEARGAVQRLAGNRLAARTDFQRALDLDPGRPTALHGVARTALELSDDAAVPLYRAALAADPNDPEVALGLAEALEAAGDADCVPTLEAAVARNPQWVAGQDSLSRMRAEADAPGDYVAYYAAAAQQFPADRDLALGYARALARGNRRTEALAFLDGAAGRIGADAEVRLMQAVLASEAGDLDRADGEFARAGSDTQAQLARGRHMLRRDPEAAARILEPLTRAEPGLVGAWAHLGLAWRLIGDPRFDWLCRPGMWRAHDLEIGDERLARLADVLRGLHRTRAHPIGQSLRGGTQTRGRLFDRPEPELKLLHDELDAAVAAHFAALPPHDASHPLLRHRHDALRIEGSWSVRLTGGGFHVNHIHPLGVLSSACYIGLPAADSGDPRAGWLSIGSPPDELALDLAPLGLVEPRPGRLALFPSYLFHGTLPFATGERLTVAFDVIA</sequence>
<keyword evidence="2 3" id="KW-0802">TPR repeat</keyword>
<name>A0A552U7Q4_9SPHN</name>
<proteinExistence type="predicted"/>
<dbReference type="Pfam" id="PF13759">
    <property type="entry name" value="2OG-FeII_Oxy_5"/>
    <property type="match status" value="1"/>
</dbReference>
<accession>A0A552U7Q4</accession>
<keyword evidence="1" id="KW-0677">Repeat</keyword>
<dbReference type="InterPro" id="IPR011990">
    <property type="entry name" value="TPR-like_helical_dom_sf"/>
</dbReference>
<evidence type="ECO:0000256" key="1">
    <source>
        <dbReference type="ARBA" id="ARBA00022737"/>
    </source>
</evidence>
<protein>
    <submittedName>
        <fullName evidence="4">Tetratricopeptide repeat protein</fullName>
    </submittedName>
</protein>
<dbReference type="Gene3D" id="1.25.40.10">
    <property type="entry name" value="Tetratricopeptide repeat domain"/>
    <property type="match status" value="2"/>
</dbReference>
<dbReference type="InterPro" id="IPR012668">
    <property type="entry name" value="CHP02466"/>
</dbReference>
<feature type="repeat" description="TPR" evidence="3">
    <location>
        <begin position="141"/>
        <end position="174"/>
    </location>
</feature>
<dbReference type="InterPro" id="IPR019734">
    <property type="entry name" value="TPR_rpt"/>
</dbReference>
<keyword evidence="5" id="KW-1185">Reference proteome</keyword>
<dbReference type="PROSITE" id="PS50005">
    <property type="entry name" value="TPR"/>
    <property type="match status" value="2"/>
</dbReference>
<dbReference type="PANTHER" id="PTHR44858">
    <property type="entry name" value="TETRATRICOPEPTIDE REPEAT PROTEIN 6"/>
    <property type="match status" value="1"/>
</dbReference>